<accession>A0A5R9F8I0</accession>
<dbReference type="GO" id="GO:0016020">
    <property type="term" value="C:membrane"/>
    <property type="evidence" value="ECO:0007669"/>
    <property type="project" value="InterPro"/>
</dbReference>
<dbReference type="AlphaFoldDB" id="A0A5R9F8I0"/>
<dbReference type="Gene3D" id="3.30.465.10">
    <property type="match status" value="1"/>
</dbReference>
<dbReference type="PANTHER" id="PTHR43762">
    <property type="entry name" value="L-GULONOLACTONE OXIDASE"/>
    <property type="match status" value="1"/>
</dbReference>
<keyword evidence="3" id="KW-0560">Oxidoreductase</keyword>
<gene>
    <name evidence="6" type="ORF">FCL54_12770</name>
</gene>
<evidence type="ECO:0000313" key="7">
    <source>
        <dbReference type="Proteomes" id="UP000308230"/>
    </source>
</evidence>
<dbReference type="InterPro" id="IPR006094">
    <property type="entry name" value="Oxid_FAD_bind_N"/>
</dbReference>
<keyword evidence="7" id="KW-1185">Reference proteome</keyword>
<dbReference type="InterPro" id="IPR036318">
    <property type="entry name" value="FAD-bd_PCMH-like_sf"/>
</dbReference>
<evidence type="ECO:0000256" key="1">
    <source>
        <dbReference type="ARBA" id="ARBA00022630"/>
    </source>
</evidence>
<keyword evidence="4" id="KW-1133">Transmembrane helix</keyword>
<dbReference type="SUPFAM" id="SSF56176">
    <property type="entry name" value="FAD-binding/transporter-associated domain-like"/>
    <property type="match status" value="1"/>
</dbReference>
<name>A0A5R9F8I0_9BACL</name>
<dbReference type="Proteomes" id="UP000308230">
    <property type="component" value="Unassembled WGS sequence"/>
</dbReference>
<keyword evidence="4" id="KW-0812">Transmembrane</keyword>
<dbReference type="RefSeq" id="WP_138127023.1">
    <property type="nucleotide sequence ID" value="NZ_SWLG01000008.1"/>
</dbReference>
<evidence type="ECO:0000259" key="5">
    <source>
        <dbReference type="PROSITE" id="PS51387"/>
    </source>
</evidence>
<sequence length="480" mass="55570">MRIKSNIAIILFLIGYGSFFLYSVSQEKTDSKSTISDVSGLMPVKVKRVVKGNEEKSFINTVKEANEKDLKVSIAGKMHSQGGHTYYEDAVVMDTTGYNEILKIDPEKKIVRVQSGATWDDIQQAINPYGLSIKVMQSQNIFTIGGSLSVNVHGRDIRNGSLIETVKSFRLLKPDGEVITVSRTENGEYFPLVIGGYGLFGMILDVEIELTNDELYQMRTKQMDYKDYPSYFKKNVKGNKNVRMHLARISTSPDSFLKDMYVTDYELAEKQEDLKNYNELKSDRGTWLTKPLLGLSRDFDWGKEMFWKLQNKYFEKKDGSYVSRNNSMRSESEFLEYKDEENTDILQEYFVPVDEFSSYIEDLRGILSEEEFNLVNITIRYVGHNEDAVLSFAKDDMFALVLLINQGIAEEDKKQTQKVVRKMIGVTLEHGGSYYLPYYSYPTKEQMKLAYPRTEEFFSMKRKLDPEERFVNMFYEEYGK</sequence>
<dbReference type="PROSITE" id="PS51387">
    <property type="entry name" value="FAD_PCMH"/>
    <property type="match status" value="1"/>
</dbReference>
<dbReference type="InterPro" id="IPR010031">
    <property type="entry name" value="FAD_lactone_oxidase-like"/>
</dbReference>
<feature type="transmembrane region" description="Helical" evidence="4">
    <location>
        <begin position="7"/>
        <end position="25"/>
    </location>
</feature>
<dbReference type="InterPro" id="IPR007173">
    <property type="entry name" value="ALO_C"/>
</dbReference>
<keyword evidence="4" id="KW-0472">Membrane</keyword>
<evidence type="ECO:0000256" key="3">
    <source>
        <dbReference type="ARBA" id="ARBA00023002"/>
    </source>
</evidence>
<keyword evidence="2" id="KW-0274">FAD</keyword>
<dbReference type="EMBL" id="SWLG01000008">
    <property type="protein sequence ID" value="TLS36824.1"/>
    <property type="molecule type" value="Genomic_DNA"/>
</dbReference>
<dbReference type="InterPro" id="IPR016166">
    <property type="entry name" value="FAD-bd_PCMH"/>
</dbReference>
<proteinExistence type="predicted"/>
<feature type="domain" description="FAD-binding PCMH-type" evidence="5">
    <location>
        <begin position="42"/>
        <end position="213"/>
    </location>
</feature>
<dbReference type="GO" id="GO:0071949">
    <property type="term" value="F:FAD binding"/>
    <property type="evidence" value="ECO:0007669"/>
    <property type="project" value="InterPro"/>
</dbReference>
<dbReference type="OrthoDB" id="9768764at2"/>
<dbReference type="SUPFAM" id="SSF55103">
    <property type="entry name" value="FAD-linked oxidases, C-terminal domain"/>
    <property type="match status" value="1"/>
</dbReference>
<dbReference type="GO" id="GO:0003885">
    <property type="term" value="F:D-arabinono-1,4-lactone oxidase activity"/>
    <property type="evidence" value="ECO:0007669"/>
    <property type="project" value="InterPro"/>
</dbReference>
<dbReference type="InterPro" id="IPR016164">
    <property type="entry name" value="FAD-linked_Oxase-like_C"/>
</dbReference>
<dbReference type="PANTHER" id="PTHR43762:SF1">
    <property type="entry name" value="D-ARABINONO-1,4-LACTONE OXIDASE"/>
    <property type="match status" value="1"/>
</dbReference>
<dbReference type="InterPro" id="IPR016169">
    <property type="entry name" value="FAD-bd_PCMH_sub2"/>
</dbReference>
<evidence type="ECO:0000256" key="4">
    <source>
        <dbReference type="SAM" id="Phobius"/>
    </source>
</evidence>
<organism evidence="6 7">
    <name type="scientific">Exobacillus caeni</name>
    <dbReference type="NCBI Taxonomy" id="2574798"/>
    <lineage>
        <taxon>Bacteria</taxon>
        <taxon>Bacillati</taxon>
        <taxon>Bacillota</taxon>
        <taxon>Bacilli</taxon>
        <taxon>Bacillales</taxon>
        <taxon>Guptibacillaceae</taxon>
        <taxon>Exobacillus</taxon>
    </lineage>
</organism>
<dbReference type="Pfam" id="PF04030">
    <property type="entry name" value="ALO"/>
    <property type="match status" value="1"/>
</dbReference>
<evidence type="ECO:0000256" key="2">
    <source>
        <dbReference type="ARBA" id="ARBA00022827"/>
    </source>
</evidence>
<protein>
    <submittedName>
        <fullName evidence="6">FAD-binding oxidoreductase</fullName>
    </submittedName>
</protein>
<comment type="caution">
    <text evidence="6">The sequence shown here is derived from an EMBL/GenBank/DDBJ whole genome shotgun (WGS) entry which is preliminary data.</text>
</comment>
<reference evidence="6 7" key="1">
    <citation type="submission" date="2019-04" db="EMBL/GenBank/DDBJ databases">
        <title>Bacillus caeni sp. nov., a bacterium isolated from mangrove sediment.</title>
        <authorList>
            <person name="Huang H."/>
            <person name="Mo K."/>
            <person name="Hu Y."/>
        </authorList>
    </citation>
    <scope>NUCLEOTIDE SEQUENCE [LARGE SCALE GENOMIC DNA]</scope>
    <source>
        <strain evidence="6 7">HB172195</strain>
    </source>
</reference>
<evidence type="ECO:0000313" key="6">
    <source>
        <dbReference type="EMBL" id="TLS36824.1"/>
    </source>
</evidence>
<dbReference type="Pfam" id="PF01565">
    <property type="entry name" value="FAD_binding_4"/>
    <property type="match status" value="1"/>
</dbReference>
<keyword evidence="1" id="KW-0285">Flavoprotein</keyword>